<name>A0A7W9Q313_9ACTN</name>
<dbReference type="PANTHER" id="PTHR34512">
    <property type="entry name" value="CELL SURFACE PROTEIN"/>
    <property type="match status" value="1"/>
</dbReference>
<dbReference type="GO" id="GO:0004672">
    <property type="term" value="F:protein kinase activity"/>
    <property type="evidence" value="ECO:0007669"/>
    <property type="project" value="InterPro"/>
</dbReference>
<dbReference type="Gene3D" id="3.30.200.20">
    <property type="entry name" value="Phosphorylase Kinase, domain 1"/>
    <property type="match status" value="1"/>
</dbReference>
<dbReference type="InterPro" id="IPR015943">
    <property type="entry name" value="WD40/YVTN_repeat-like_dom_sf"/>
</dbReference>
<organism evidence="3 4">
    <name type="scientific">Streptomyces echinatus</name>
    <dbReference type="NCBI Taxonomy" id="67293"/>
    <lineage>
        <taxon>Bacteria</taxon>
        <taxon>Bacillati</taxon>
        <taxon>Actinomycetota</taxon>
        <taxon>Actinomycetes</taxon>
        <taxon>Kitasatosporales</taxon>
        <taxon>Streptomycetaceae</taxon>
        <taxon>Streptomyces</taxon>
    </lineage>
</organism>
<dbReference type="AlphaFoldDB" id="A0A7W9Q313"/>
<dbReference type="SUPFAM" id="SSF50998">
    <property type="entry name" value="Quinoprotein alcohol dehydrogenase-like"/>
    <property type="match status" value="1"/>
</dbReference>
<evidence type="ECO:0000259" key="2">
    <source>
        <dbReference type="PROSITE" id="PS50011"/>
    </source>
</evidence>
<dbReference type="Gene3D" id="1.10.510.10">
    <property type="entry name" value="Transferase(Phosphotransferase) domain 1"/>
    <property type="match status" value="1"/>
</dbReference>
<evidence type="ECO:0000313" key="3">
    <source>
        <dbReference type="EMBL" id="MBB5932708.1"/>
    </source>
</evidence>
<gene>
    <name evidence="3" type="ORF">FHS34_008228</name>
</gene>
<dbReference type="RefSeq" id="WP_184975525.1">
    <property type="nucleotide sequence ID" value="NZ_JACHJK010000031.1"/>
</dbReference>
<feature type="region of interest" description="Disordered" evidence="1">
    <location>
        <begin position="304"/>
        <end position="347"/>
    </location>
</feature>
<dbReference type="InterPro" id="IPR000719">
    <property type="entry name" value="Prot_kinase_dom"/>
</dbReference>
<dbReference type="PANTHER" id="PTHR34512:SF30">
    <property type="entry name" value="OUTER MEMBRANE PROTEIN ASSEMBLY FACTOR BAMB"/>
    <property type="match status" value="1"/>
</dbReference>
<accession>A0A7W9Q313</accession>
<feature type="compositionally biased region" description="Low complexity" evidence="1">
    <location>
        <begin position="317"/>
        <end position="343"/>
    </location>
</feature>
<dbReference type="SMART" id="SM00220">
    <property type="entry name" value="S_TKc"/>
    <property type="match status" value="1"/>
</dbReference>
<comment type="caution">
    <text evidence="3">The sequence shown here is derived from an EMBL/GenBank/DDBJ whole genome shotgun (WGS) entry which is preliminary data.</text>
</comment>
<dbReference type="Gene3D" id="2.130.10.10">
    <property type="entry name" value="YVTN repeat-like/Quinoprotein amine dehydrogenase"/>
    <property type="match status" value="2"/>
</dbReference>
<proteinExistence type="predicted"/>
<dbReference type="SUPFAM" id="SSF56112">
    <property type="entry name" value="Protein kinase-like (PK-like)"/>
    <property type="match status" value="1"/>
</dbReference>
<reference evidence="3 4" key="1">
    <citation type="submission" date="2020-08" db="EMBL/GenBank/DDBJ databases">
        <title>Genomic Encyclopedia of Type Strains, Phase III (KMG-III): the genomes of soil and plant-associated and newly described type strains.</title>
        <authorList>
            <person name="Whitman W."/>
        </authorList>
    </citation>
    <scope>NUCLEOTIDE SEQUENCE [LARGE SCALE GENOMIC DNA]</scope>
    <source>
        <strain evidence="3 4">CECT 3313</strain>
    </source>
</reference>
<evidence type="ECO:0000313" key="4">
    <source>
        <dbReference type="Proteomes" id="UP000585836"/>
    </source>
</evidence>
<feature type="domain" description="Protein kinase" evidence="2">
    <location>
        <begin position="15"/>
        <end position="323"/>
    </location>
</feature>
<dbReference type="EMBL" id="JACHJK010000031">
    <property type="protein sequence ID" value="MBB5932708.1"/>
    <property type="molecule type" value="Genomic_DNA"/>
</dbReference>
<dbReference type="PROSITE" id="PS50011">
    <property type="entry name" value="PROTEIN_KINASE_DOM"/>
    <property type="match status" value="1"/>
</dbReference>
<dbReference type="Pfam" id="PF13360">
    <property type="entry name" value="PQQ_2"/>
    <property type="match status" value="1"/>
</dbReference>
<evidence type="ECO:0000256" key="1">
    <source>
        <dbReference type="SAM" id="MobiDB-lite"/>
    </source>
</evidence>
<dbReference type="InterPro" id="IPR002372">
    <property type="entry name" value="PQQ_rpt_dom"/>
</dbReference>
<sequence length="741" mass="75495">MDHPGADGAHRIGPYALLRRQSTAGGGDVFAARTDEGLLVTVTVVRPELAADPGFRDRFRAAVDAARTLSGPFLVPVVDADADAPVPWLATEFTAGLPLRQAVDRHGPLSEPALRMLADGLGRALAALHAAGTVHGEVSPDSVLLTMDGPRITALGIVGATGSPPPPPTDDMLDLGATVLFAGSGGDPDTGALPVSLREVIGGCLYPEPPDRPTAEQLVDYLRHQDLPALKGSWLPPEVTADMAAATAAMGSVSAGRDDRGPIPPPPVIAAGTGVSRRKLITGLAGGAAVLGGAAAALAFSGDSSPAPDGRAGGPGATTRPSSPSGARSTSASSASPSSTAGPKPIVLSGPKAAKAWSGAGKHAPTCLEASDKVVMVVTDTATSFLDAATGKSVFPPLNTTNGFGTSTDKYPTAYADGVFYLLCDTPGQSGLLAAFDAASGKVKWATKMAEVDPGGSTRTGLYMSAYVAVAGDTVYVCGHLLKTDGQFSSKSPSTGYIRAFNAATGKGLWRVKGTDINNVLVPPSGSHLLATSAVPGKKPGRVQMIDAGRRGARGWKVSVPHAAFYFTTGWPLTCYAAGLFLFAGGNGDTLFAVDAATGSEKWHQRFDAKSGDQVQIGTPFASLDGTTVYVPVGSDLAALAAADGTLQWVATLDGPSELGGSNLFNASLRISGKSAQCSADTVFATDSAKTLWAIDAATGRARWRYSDPGQPDVGFLWTVGGDHVFIASHLTLTAIAAHGR</sequence>
<dbReference type="InterPro" id="IPR011009">
    <property type="entry name" value="Kinase-like_dom_sf"/>
</dbReference>
<dbReference type="InterPro" id="IPR011047">
    <property type="entry name" value="Quinoprotein_ADH-like_sf"/>
</dbReference>
<dbReference type="GO" id="GO:0005524">
    <property type="term" value="F:ATP binding"/>
    <property type="evidence" value="ECO:0007669"/>
    <property type="project" value="InterPro"/>
</dbReference>
<protein>
    <submittedName>
        <fullName evidence="3">Outer membrane protein assembly factor BamB</fullName>
    </submittedName>
</protein>
<dbReference type="InterPro" id="IPR018391">
    <property type="entry name" value="PQQ_b-propeller_rpt"/>
</dbReference>
<dbReference type="SMART" id="SM00564">
    <property type="entry name" value="PQQ"/>
    <property type="match status" value="4"/>
</dbReference>
<keyword evidence="4" id="KW-1185">Reference proteome</keyword>
<dbReference type="Proteomes" id="UP000585836">
    <property type="component" value="Unassembled WGS sequence"/>
</dbReference>